<gene>
    <name evidence="1" type="ORF">DEP91_08440</name>
</gene>
<evidence type="ECO:0000313" key="1">
    <source>
        <dbReference type="EMBL" id="HCB76189.1"/>
    </source>
</evidence>
<reference evidence="1 2" key="1">
    <citation type="journal article" date="2018" name="Nat. Biotechnol.">
        <title>A standardized bacterial taxonomy based on genome phylogeny substantially revises the tree of life.</title>
        <authorList>
            <person name="Parks D.H."/>
            <person name="Chuvochina M."/>
            <person name="Waite D.W."/>
            <person name="Rinke C."/>
            <person name="Skarshewski A."/>
            <person name="Chaumeil P.A."/>
            <person name="Hugenholtz P."/>
        </authorList>
    </citation>
    <scope>NUCLEOTIDE SEQUENCE [LARGE SCALE GENOMIC DNA]</scope>
    <source>
        <strain evidence="1">UBA9015</strain>
    </source>
</reference>
<sequence length="151" mass="17154">MHLYEKQELMALMTDYSKEAAALFAGFAERHRLSYTVEKDAPIEVMWEFPQQAALKFPITLGLQNGDELNFGVLDFWSGFFPFERSIAIFERALDAWVAGEARIVHVALGGRALQLLDDGIWKTIYRANCLLPVPRKPKKTVSNQPQSHLS</sequence>
<protein>
    <submittedName>
        <fullName evidence="1">Uncharacterized protein</fullName>
    </submittedName>
</protein>
<accession>A0A3D0WCC5</accession>
<name>A0A3D0WCC5_9SPHN</name>
<dbReference type="Proteomes" id="UP000262699">
    <property type="component" value="Unassembled WGS sequence"/>
</dbReference>
<dbReference type="EMBL" id="DOYJ01000235">
    <property type="protein sequence ID" value="HCB76189.1"/>
    <property type="molecule type" value="Genomic_DNA"/>
</dbReference>
<evidence type="ECO:0000313" key="2">
    <source>
        <dbReference type="Proteomes" id="UP000262699"/>
    </source>
</evidence>
<dbReference type="AlphaFoldDB" id="A0A3D0WCC5"/>
<comment type="caution">
    <text evidence="1">The sequence shown here is derived from an EMBL/GenBank/DDBJ whole genome shotgun (WGS) entry which is preliminary data.</text>
</comment>
<organism evidence="1 2">
    <name type="scientific">Sphingomonas bacterium</name>
    <dbReference type="NCBI Taxonomy" id="1895847"/>
    <lineage>
        <taxon>Bacteria</taxon>
        <taxon>Pseudomonadati</taxon>
        <taxon>Pseudomonadota</taxon>
        <taxon>Alphaproteobacteria</taxon>
        <taxon>Sphingomonadales</taxon>
        <taxon>Sphingomonadaceae</taxon>
        <taxon>Sphingomonas</taxon>
    </lineage>
</organism>
<proteinExistence type="predicted"/>